<evidence type="ECO:0000256" key="11">
    <source>
        <dbReference type="ARBA" id="ARBA00025614"/>
    </source>
</evidence>
<gene>
    <name evidence="16" type="ORF">ACK2TP_03855</name>
</gene>
<evidence type="ECO:0000256" key="8">
    <source>
        <dbReference type="ARBA" id="ARBA00023136"/>
    </source>
</evidence>
<feature type="coiled-coil region" evidence="14">
    <location>
        <begin position="52"/>
        <end position="79"/>
    </location>
</feature>
<evidence type="ECO:0000256" key="7">
    <source>
        <dbReference type="ARBA" id="ARBA00023065"/>
    </source>
</evidence>
<keyword evidence="7 13" id="KW-0406">Ion transport</keyword>
<keyword evidence="2 13" id="KW-0813">Transport</keyword>
<keyword evidence="17" id="KW-1185">Reference proteome</keyword>
<evidence type="ECO:0000256" key="10">
    <source>
        <dbReference type="ARBA" id="ARBA00025198"/>
    </source>
</evidence>
<keyword evidence="4 13" id="KW-0812">Transmembrane</keyword>
<comment type="caution">
    <text evidence="16">The sequence shown here is derived from an EMBL/GenBank/DDBJ whole genome shotgun (WGS) entry which is preliminary data.</text>
</comment>
<evidence type="ECO:0000256" key="5">
    <source>
        <dbReference type="ARBA" id="ARBA00022781"/>
    </source>
</evidence>
<evidence type="ECO:0000313" key="17">
    <source>
        <dbReference type="Proteomes" id="UP001634747"/>
    </source>
</evidence>
<keyword evidence="8 15" id="KW-0472">Membrane</keyword>
<dbReference type="PANTHER" id="PTHR33445">
    <property type="entry name" value="ATP SYNTHASE SUBUNIT B', CHLOROPLASTIC"/>
    <property type="match status" value="1"/>
</dbReference>
<evidence type="ECO:0000256" key="4">
    <source>
        <dbReference type="ARBA" id="ARBA00022692"/>
    </source>
</evidence>
<accession>A0ABW9KIG0</accession>
<dbReference type="InterPro" id="IPR002146">
    <property type="entry name" value="ATP_synth_b/b'su_bac/chlpt"/>
</dbReference>
<comment type="similarity">
    <text evidence="1 13">Belongs to the ATPase B chain family.</text>
</comment>
<protein>
    <recommendedName>
        <fullName evidence="18">ATP synthase subunit b</fullName>
    </recommendedName>
</protein>
<dbReference type="Pfam" id="PF00430">
    <property type="entry name" value="ATP-synt_B"/>
    <property type="match status" value="1"/>
</dbReference>
<evidence type="ECO:0000256" key="6">
    <source>
        <dbReference type="ARBA" id="ARBA00022989"/>
    </source>
</evidence>
<comment type="subcellular location">
    <subcellularLocation>
        <location evidence="12">Endomembrane system</location>
        <topology evidence="12">Single-pass membrane protein</topology>
    </subcellularLocation>
</comment>
<dbReference type="PANTHER" id="PTHR33445:SF2">
    <property type="entry name" value="ATP SYNTHASE SUBUNIT B', CHLOROPLASTIC"/>
    <property type="match status" value="1"/>
</dbReference>
<evidence type="ECO:0000256" key="12">
    <source>
        <dbReference type="ARBA" id="ARBA00037847"/>
    </source>
</evidence>
<evidence type="ECO:0008006" key="18">
    <source>
        <dbReference type="Google" id="ProtNLM"/>
    </source>
</evidence>
<dbReference type="Proteomes" id="UP001634747">
    <property type="component" value="Unassembled WGS sequence"/>
</dbReference>
<organism evidence="16 17">
    <name type="scientific">Terriglobus aquaticus</name>
    <dbReference type="NCBI Taxonomy" id="940139"/>
    <lineage>
        <taxon>Bacteria</taxon>
        <taxon>Pseudomonadati</taxon>
        <taxon>Acidobacteriota</taxon>
        <taxon>Terriglobia</taxon>
        <taxon>Terriglobales</taxon>
        <taxon>Acidobacteriaceae</taxon>
        <taxon>Terriglobus</taxon>
    </lineage>
</organism>
<evidence type="ECO:0000256" key="9">
    <source>
        <dbReference type="ARBA" id="ARBA00023310"/>
    </source>
</evidence>
<comment type="function">
    <text evidence="10">F(1)F(0) ATP synthase produces ATP from ADP in the presence of a proton or sodium gradient. F-type ATPases consist of two structural domains, F(1) containing the extramembraneous catalytic core and F(0) containing the membrane proton channel, linked together by a central stalk and a peripheral stalk. During catalysis, ATP synthesis in the catalytic domain of F(1) is coupled via a rotary mechanism of the central stalk subunits to proton translocation.</text>
</comment>
<dbReference type="InterPro" id="IPR050059">
    <property type="entry name" value="ATP_synthase_B_chain"/>
</dbReference>
<dbReference type="EMBL" id="JBJYXY010000001">
    <property type="protein sequence ID" value="MFN2974887.1"/>
    <property type="molecule type" value="Genomic_DNA"/>
</dbReference>
<evidence type="ECO:0000256" key="2">
    <source>
        <dbReference type="ARBA" id="ARBA00022448"/>
    </source>
</evidence>
<dbReference type="RefSeq" id="WP_263413566.1">
    <property type="nucleotide sequence ID" value="NZ_BAABBH010000001.1"/>
</dbReference>
<evidence type="ECO:0000256" key="1">
    <source>
        <dbReference type="ARBA" id="ARBA00005513"/>
    </source>
</evidence>
<keyword evidence="6 15" id="KW-1133">Transmembrane helix</keyword>
<evidence type="ECO:0000256" key="3">
    <source>
        <dbReference type="ARBA" id="ARBA00022547"/>
    </source>
</evidence>
<feature type="transmembrane region" description="Helical" evidence="15">
    <location>
        <begin position="12"/>
        <end position="32"/>
    </location>
</feature>
<evidence type="ECO:0000256" key="13">
    <source>
        <dbReference type="RuleBase" id="RU003848"/>
    </source>
</evidence>
<comment type="function">
    <text evidence="11">Component of the F(0) channel, it forms part of the peripheral stalk, linking F(1) to F(0). The b'-subunit is a diverged and duplicated form of b found in plants and photosynthetic bacteria.</text>
</comment>
<proteinExistence type="inferred from homology"/>
<keyword evidence="3 13" id="KW-0138">CF(0)</keyword>
<evidence type="ECO:0000256" key="15">
    <source>
        <dbReference type="SAM" id="Phobius"/>
    </source>
</evidence>
<reference evidence="16 17" key="1">
    <citation type="submission" date="2024-12" db="EMBL/GenBank/DDBJ databases">
        <authorList>
            <person name="Lee Y."/>
        </authorList>
    </citation>
    <scope>NUCLEOTIDE SEQUENCE [LARGE SCALE GENOMIC DNA]</scope>
    <source>
        <strain evidence="16 17">03SUJ4</strain>
    </source>
</reference>
<keyword evidence="14" id="KW-0175">Coiled coil</keyword>
<name>A0ABW9KIG0_9BACT</name>
<sequence>MQEILNQLGELVLGSIPTVCFFLLLLLAYSALVKRPLAKVLAQRHARTGGAMDEANRAIAAAEAKSADYEQRLREARGKIFEARAARQKANADARDHAIAAAREQAQRSITAARDSVTAAGDQARQQIESGADALSDRIVAAILPHRAQQGYGVQA</sequence>
<evidence type="ECO:0000256" key="14">
    <source>
        <dbReference type="SAM" id="Coils"/>
    </source>
</evidence>
<keyword evidence="5 13" id="KW-0375">Hydrogen ion transport</keyword>
<keyword evidence="9" id="KW-0066">ATP synthesis</keyword>
<evidence type="ECO:0000313" key="16">
    <source>
        <dbReference type="EMBL" id="MFN2974887.1"/>
    </source>
</evidence>